<dbReference type="InParanoid" id="A0A3Q1GAR3"/>
<evidence type="ECO:0000256" key="3">
    <source>
        <dbReference type="ARBA" id="ARBA00022729"/>
    </source>
</evidence>
<evidence type="ECO:0000313" key="11">
    <source>
        <dbReference type="Ensembl" id="ENSAPOP00000027626.1"/>
    </source>
</evidence>
<dbReference type="GO" id="GO:0005886">
    <property type="term" value="C:plasma membrane"/>
    <property type="evidence" value="ECO:0007669"/>
    <property type="project" value="TreeGrafter"/>
</dbReference>
<dbReference type="InterPro" id="IPR057244">
    <property type="entry name" value="GAIN_B"/>
</dbReference>
<evidence type="ECO:0000256" key="4">
    <source>
        <dbReference type="ARBA" id="ARBA00022989"/>
    </source>
</evidence>
<dbReference type="Pfam" id="PF01825">
    <property type="entry name" value="GPS"/>
    <property type="match status" value="1"/>
</dbReference>
<feature type="transmembrane region" description="Helical" evidence="8">
    <location>
        <begin position="149"/>
        <end position="174"/>
    </location>
</feature>
<feature type="transmembrane region" description="Helical" evidence="8">
    <location>
        <begin position="256"/>
        <end position="277"/>
    </location>
</feature>
<dbReference type="GeneTree" id="ENSGT00940000156341"/>
<feature type="transmembrane region" description="Helical" evidence="8">
    <location>
        <begin position="332"/>
        <end position="352"/>
    </location>
</feature>
<feature type="domain" description="G-protein coupled receptors family 2 profile 2" evidence="10">
    <location>
        <begin position="150"/>
        <end position="380"/>
    </location>
</feature>
<dbReference type="Ensembl" id="ENSAPOT00000000728.1">
    <property type="protein sequence ID" value="ENSAPOP00000027626.1"/>
    <property type="gene ID" value="ENSAPOG00000000334.1"/>
</dbReference>
<dbReference type="SUPFAM" id="SSF81321">
    <property type="entry name" value="Family A G protein-coupled receptor-like"/>
    <property type="match status" value="1"/>
</dbReference>
<feature type="transmembrane region" description="Helical" evidence="8">
    <location>
        <begin position="186"/>
        <end position="203"/>
    </location>
</feature>
<dbReference type="InterPro" id="IPR017981">
    <property type="entry name" value="GPCR_2-like_7TM"/>
</dbReference>
<accession>A0A3Q1GAR3</accession>
<dbReference type="InterPro" id="IPR000832">
    <property type="entry name" value="GPCR_2_secretin-like"/>
</dbReference>
<evidence type="ECO:0000256" key="8">
    <source>
        <dbReference type="SAM" id="Phobius"/>
    </source>
</evidence>
<dbReference type="InterPro" id="IPR046338">
    <property type="entry name" value="GAIN_dom_sf"/>
</dbReference>
<organism evidence="11 12">
    <name type="scientific">Acanthochromis polyacanthus</name>
    <name type="common">spiny chromis</name>
    <dbReference type="NCBI Taxonomy" id="80966"/>
    <lineage>
        <taxon>Eukaryota</taxon>
        <taxon>Metazoa</taxon>
        <taxon>Chordata</taxon>
        <taxon>Craniata</taxon>
        <taxon>Vertebrata</taxon>
        <taxon>Euteleostomi</taxon>
        <taxon>Actinopterygii</taxon>
        <taxon>Neopterygii</taxon>
        <taxon>Teleostei</taxon>
        <taxon>Neoteleostei</taxon>
        <taxon>Acanthomorphata</taxon>
        <taxon>Ovalentaria</taxon>
        <taxon>Pomacentridae</taxon>
        <taxon>Acanthochromis</taxon>
    </lineage>
</organism>
<reference evidence="11" key="2">
    <citation type="submission" date="2025-09" db="UniProtKB">
        <authorList>
            <consortium name="Ensembl"/>
        </authorList>
    </citation>
    <scope>IDENTIFICATION</scope>
</reference>
<keyword evidence="4 8" id="KW-1133">Transmembrane helix</keyword>
<dbReference type="PANTHER" id="PTHR12011:SF277">
    <property type="entry name" value="ADHESION G-PROTEIN COUPLED RECEPTOR G4"/>
    <property type="match status" value="1"/>
</dbReference>
<evidence type="ECO:0000313" key="12">
    <source>
        <dbReference type="Proteomes" id="UP000257200"/>
    </source>
</evidence>
<sequence length="456" mass="51170">YPFNGTVAFISLPSVLQNSFPQYGPNQNPPRIQFHFYGIPELFKSSHKGQILNTFVVSASVTNASSPIKDLTEDVKVTLHHRIPNTLQKKVQCVYWNFNKNGHGGWDDHGCRKYNSSSDYTTCLCDHLTHFGVLLDVSRTQVDPANEQILTIITYLGCGVSSLFLGITVLTYTVFRKLRRDYPSQILINLSLAMLGLNLVFLVNSWLSSWGLYGLCVAVAFTMHYFLLASFTWMGLEAVHMYFALVKVFNVYVPSYILKFCALGWLPLGICILVLIVNREAYSSNLYTNTPTTLELLDDSGNFVVVLIQIRQMRVNSPAGTRSGLMHDLKGVASLTLLLGLTWTVGFCTFGPGRIVMLYLFTVFNTLQGLFIFIFHCLMKENVRKQWRIHLCFGRFRLEEHSWSNSASVGVPAKPRPNPPRASVPSVRSVKSSSTNSTSASSDSSQRDSAFKRPNL</sequence>
<evidence type="ECO:0000256" key="2">
    <source>
        <dbReference type="ARBA" id="ARBA00022692"/>
    </source>
</evidence>
<feature type="transmembrane region" description="Helical" evidence="8">
    <location>
        <begin position="358"/>
        <end position="378"/>
    </location>
</feature>
<keyword evidence="3" id="KW-0732">Signal</keyword>
<dbReference type="Gene3D" id="2.60.220.50">
    <property type="match status" value="1"/>
</dbReference>
<dbReference type="GO" id="GO:0007166">
    <property type="term" value="P:cell surface receptor signaling pathway"/>
    <property type="evidence" value="ECO:0007669"/>
    <property type="project" value="InterPro"/>
</dbReference>
<dbReference type="Proteomes" id="UP000257200">
    <property type="component" value="Unplaced"/>
</dbReference>
<dbReference type="PRINTS" id="PR00249">
    <property type="entry name" value="GPCRSECRETIN"/>
</dbReference>
<dbReference type="GO" id="GO:0004930">
    <property type="term" value="F:G protein-coupled receptor activity"/>
    <property type="evidence" value="ECO:0007669"/>
    <property type="project" value="InterPro"/>
</dbReference>
<dbReference type="AlphaFoldDB" id="A0A3Q1GAR3"/>
<feature type="compositionally biased region" description="Basic and acidic residues" evidence="7">
    <location>
        <begin position="445"/>
        <end position="456"/>
    </location>
</feature>
<feature type="transmembrane region" description="Helical" evidence="8">
    <location>
        <begin position="210"/>
        <end position="236"/>
    </location>
</feature>
<evidence type="ECO:0000256" key="6">
    <source>
        <dbReference type="ARBA" id="ARBA00023157"/>
    </source>
</evidence>
<dbReference type="PANTHER" id="PTHR12011">
    <property type="entry name" value="ADHESION G-PROTEIN COUPLED RECEPTOR"/>
    <property type="match status" value="1"/>
</dbReference>
<keyword evidence="2 8" id="KW-0812">Transmembrane</keyword>
<protein>
    <submittedName>
        <fullName evidence="11">Adhesion G protein-coupled receptor G4b</fullName>
    </submittedName>
</protein>
<evidence type="ECO:0000256" key="7">
    <source>
        <dbReference type="SAM" id="MobiDB-lite"/>
    </source>
</evidence>
<feature type="compositionally biased region" description="Low complexity" evidence="7">
    <location>
        <begin position="423"/>
        <end position="444"/>
    </location>
</feature>
<dbReference type="PROSITE" id="PS50221">
    <property type="entry name" value="GAIN_B"/>
    <property type="match status" value="1"/>
</dbReference>
<feature type="domain" description="GAIN-B" evidence="9">
    <location>
        <begin position="1"/>
        <end position="141"/>
    </location>
</feature>
<dbReference type="SMART" id="SM00303">
    <property type="entry name" value="GPS"/>
    <property type="match status" value="1"/>
</dbReference>
<keyword evidence="5 8" id="KW-0472">Membrane</keyword>
<dbReference type="STRING" id="80966.ENSAPOP00000027626"/>
<dbReference type="FunFam" id="2.60.220.50:FF:000039">
    <property type="entry name" value="Adhesion G protein-coupled receptor G4b"/>
    <property type="match status" value="1"/>
</dbReference>
<reference evidence="11" key="1">
    <citation type="submission" date="2025-08" db="UniProtKB">
        <authorList>
            <consortium name="Ensembl"/>
        </authorList>
    </citation>
    <scope>IDENTIFICATION</scope>
</reference>
<dbReference type="PROSITE" id="PS00650">
    <property type="entry name" value="G_PROTEIN_RECEP_F2_2"/>
    <property type="match status" value="1"/>
</dbReference>
<proteinExistence type="predicted"/>
<keyword evidence="6" id="KW-1015">Disulfide bond</keyword>
<name>A0A3Q1GAR3_9TELE</name>
<keyword evidence="12" id="KW-1185">Reference proteome</keyword>
<comment type="subcellular location">
    <subcellularLocation>
        <location evidence="1">Membrane</location>
        <topology evidence="1">Multi-pass membrane protein</topology>
    </subcellularLocation>
</comment>
<evidence type="ECO:0000259" key="9">
    <source>
        <dbReference type="PROSITE" id="PS50221"/>
    </source>
</evidence>
<evidence type="ECO:0000256" key="5">
    <source>
        <dbReference type="ARBA" id="ARBA00023136"/>
    </source>
</evidence>
<dbReference type="InterPro" id="IPR000203">
    <property type="entry name" value="GPS"/>
</dbReference>
<dbReference type="PROSITE" id="PS50261">
    <property type="entry name" value="G_PROTEIN_RECEP_F2_4"/>
    <property type="match status" value="1"/>
</dbReference>
<dbReference type="Pfam" id="PF00002">
    <property type="entry name" value="7tm_2"/>
    <property type="match status" value="1"/>
</dbReference>
<dbReference type="Gene3D" id="1.20.1070.10">
    <property type="entry name" value="Rhodopsin 7-helix transmembrane proteins"/>
    <property type="match status" value="1"/>
</dbReference>
<dbReference type="InterPro" id="IPR017983">
    <property type="entry name" value="GPCR_2_secretin-like_CS"/>
</dbReference>
<evidence type="ECO:0000256" key="1">
    <source>
        <dbReference type="ARBA" id="ARBA00004141"/>
    </source>
</evidence>
<feature type="region of interest" description="Disordered" evidence="7">
    <location>
        <begin position="407"/>
        <end position="456"/>
    </location>
</feature>
<dbReference type="GO" id="GO:0007189">
    <property type="term" value="P:adenylate cyclase-activating G protein-coupled receptor signaling pathway"/>
    <property type="evidence" value="ECO:0007669"/>
    <property type="project" value="TreeGrafter"/>
</dbReference>
<evidence type="ECO:0000259" key="10">
    <source>
        <dbReference type="PROSITE" id="PS50261"/>
    </source>
</evidence>